<dbReference type="InterPro" id="IPR007460">
    <property type="entry name" value="BrnT_toxin"/>
</dbReference>
<gene>
    <name evidence="1" type="ORF">GWK16_06030</name>
</gene>
<accession>A0A848E8M5</accession>
<dbReference type="Pfam" id="PF04365">
    <property type="entry name" value="BrnT_toxin"/>
    <property type="match status" value="1"/>
</dbReference>
<sequence>MEFEWDEAKDAACLAARGFDFAFTLGVFRDPDRVITRDDRFDYGEARYRAAGYIEGRLFIVVFTRRGERIRIISARKANRKEVARHGNPARQA</sequence>
<protein>
    <submittedName>
        <fullName evidence="1">BrnT family toxin</fullName>
    </submittedName>
</protein>
<dbReference type="EMBL" id="JABBKX010000002">
    <property type="protein sequence ID" value="NMJ40791.1"/>
    <property type="molecule type" value="Genomic_DNA"/>
</dbReference>
<organism evidence="1 2">
    <name type="scientific">Neoroseomonas marina</name>
    <dbReference type="NCBI Taxonomy" id="1232220"/>
    <lineage>
        <taxon>Bacteria</taxon>
        <taxon>Pseudomonadati</taxon>
        <taxon>Pseudomonadota</taxon>
        <taxon>Alphaproteobacteria</taxon>
        <taxon>Acetobacterales</taxon>
        <taxon>Acetobacteraceae</taxon>
        <taxon>Neoroseomonas</taxon>
    </lineage>
</organism>
<dbReference type="Proteomes" id="UP000548582">
    <property type="component" value="Unassembled WGS sequence"/>
</dbReference>
<dbReference type="Gene3D" id="3.10.450.530">
    <property type="entry name" value="Ribonuclease toxin, BrnT, of type II toxin-antitoxin system"/>
    <property type="match status" value="1"/>
</dbReference>
<evidence type="ECO:0000313" key="2">
    <source>
        <dbReference type="Proteomes" id="UP000548582"/>
    </source>
</evidence>
<dbReference type="RefSeq" id="WP_170053061.1">
    <property type="nucleotide sequence ID" value="NZ_JABBKX010000002.1"/>
</dbReference>
<dbReference type="InterPro" id="IPR038573">
    <property type="entry name" value="BrnT_sf"/>
</dbReference>
<name>A0A848E8M5_9PROT</name>
<evidence type="ECO:0000313" key="1">
    <source>
        <dbReference type="EMBL" id="NMJ40791.1"/>
    </source>
</evidence>
<proteinExistence type="predicted"/>
<reference evidence="1 2" key="1">
    <citation type="submission" date="2020-03" db="EMBL/GenBank/DDBJ databases">
        <authorList>
            <person name="Sun Q."/>
        </authorList>
    </citation>
    <scope>NUCLEOTIDE SEQUENCE [LARGE SCALE GENOMIC DNA]</scope>
    <source>
        <strain evidence="1 2">JC162</strain>
    </source>
</reference>
<dbReference type="AlphaFoldDB" id="A0A848E8M5"/>
<comment type="caution">
    <text evidence="1">The sequence shown here is derived from an EMBL/GenBank/DDBJ whole genome shotgun (WGS) entry which is preliminary data.</text>
</comment>
<keyword evidence="2" id="KW-1185">Reference proteome</keyword>